<dbReference type="InterPro" id="IPR003599">
    <property type="entry name" value="Ig_sub"/>
</dbReference>
<evidence type="ECO:0000256" key="6">
    <source>
        <dbReference type="SAM" id="Phobius"/>
    </source>
</evidence>
<dbReference type="KEGG" id="bspl:114856248"/>
<evidence type="ECO:0000313" key="10">
    <source>
        <dbReference type="RefSeq" id="XP_029007890.1"/>
    </source>
</evidence>
<protein>
    <submittedName>
        <fullName evidence="10">Muscle, skeletal receptor tyrosine protein kinase</fullName>
    </submittedName>
</protein>
<evidence type="ECO:0000256" key="4">
    <source>
        <dbReference type="ARBA" id="ARBA00023180"/>
    </source>
</evidence>
<keyword evidence="10" id="KW-0418">Kinase</keyword>
<keyword evidence="3" id="KW-1015">Disulfide bond</keyword>
<dbReference type="Gene3D" id="2.60.40.10">
    <property type="entry name" value="Immunoglobulins"/>
    <property type="match status" value="1"/>
</dbReference>
<dbReference type="Pfam" id="PF13927">
    <property type="entry name" value="Ig_3"/>
    <property type="match status" value="1"/>
</dbReference>
<evidence type="ECO:0000256" key="5">
    <source>
        <dbReference type="ARBA" id="ARBA00023319"/>
    </source>
</evidence>
<dbReference type="GO" id="GO:0050839">
    <property type="term" value="F:cell adhesion molecule binding"/>
    <property type="evidence" value="ECO:0007669"/>
    <property type="project" value="TreeGrafter"/>
</dbReference>
<dbReference type="InParanoid" id="A0A6P7MNQ6"/>
<sequence length="521" mass="58231">MLASLFVVVVGLCYCSTESSEPFLWRPQLYGPSEGLVTRIVQLQCELLSYPKNESVLLQLFKTGTRTRALGEYTLHGRVATFNLVLGPHHDGSLECVATLQNNTLSSEAIVSNSHHLKVVVPVRGARIEVLHGSLEFFEGRGLTLRCTLQAGTYVSYKWFLNDRLLRQSQFRHQVAGDLRINRTTSKDSGSYRCVAANEFNGTLFTSNASEVVVTVKDAASEPDISFVVLKEGSHDYSAVVTCQSARGATPITFSLYNGTGRQMIGSQTSGDREATFKLPVELGRHMGWIRCNASNGAWPAHSQWLPLEVVPVSGPVNISYDYDTGQNYAVVHLRFHCRPAKGSHARFHWFLNDTLLPERGSFYRIIHKLPGESQLELHVEGRSAGTYRCEAYDSFDNSTGFSSKKQYMDEEVLNRLPVLVVAVVFGCFIFLILLVSVCCWFGVMRRRRLFGDASLFGLDIKKNIILYEGELDLLDNSVDEDLGKTTSRDDSDQASEPSVDEWLHMAEQRNTMEDGPIEFP</sequence>
<keyword evidence="6" id="KW-1133">Transmembrane helix</keyword>
<feature type="domain" description="Ig-like" evidence="8">
    <location>
        <begin position="312"/>
        <end position="409"/>
    </location>
</feature>
<dbReference type="GO" id="GO:0005886">
    <property type="term" value="C:plasma membrane"/>
    <property type="evidence" value="ECO:0007669"/>
    <property type="project" value="TreeGrafter"/>
</dbReference>
<keyword evidence="4" id="KW-0325">Glycoprotein</keyword>
<proteinExistence type="predicted"/>
<evidence type="ECO:0000256" key="7">
    <source>
        <dbReference type="SAM" id="SignalP"/>
    </source>
</evidence>
<evidence type="ECO:0000256" key="1">
    <source>
        <dbReference type="ARBA" id="ARBA00004479"/>
    </source>
</evidence>
<dbReference type="GO" id="GO:0005911">
    <property type="term" value="C:cell-cell junction"/>
    <property type="evidence" value="ECO:0007669"/>
    <property type="project" value="TreeGrafter"/>
</dbReference>
<dbReference type="SUPFAM" id="SSF48726">
    <property type="entry name" value="Immunoglobulin"/>
    <property type="match status" value="2"/>
</dbReference>
<keyword evidence="5" id="KW-0393">Immunoglobulin domain</keyword>
<dbReference type="GO" id="GO:0098609">
    <property type="term" value="P:cell-cell adhesion"/>
    <property type="evidence" value="ECO:0007669"/>
    <property type="project" value="TreeGrafter"/>
</dbReference>
<accession>A0A6P7MNQ6</accession>
<evidence type="ECO:0000313" key="9">
    <source>
        <dbReference type="Proteomes" id="UP000515150"/>
    </source>
</evidence>
<dbReference type="PANTHER" id="PTHR11640">
    <property type="entry name" value="NEPHRIN"/>
    <property type="match status" value="1"/>
</dbReference>
<keyword evidence="7" id="KW-0732">Signal</keyword>
<dbReference type="InterPro" id="IPR007110">
    <property type="entry name" value="Ig-like_dom"/>
</dbReference>
<comment type="subcellular location">
    <subcellularLocation>
        <location evidence="1">Membrane</location>
        <topology evidence="1">Single-pass type I membrane protein</topology>
    </subcellularLocation>
</comment>
<keyword evidence="6" id="KW-0812">Transmembrane</keyword>
<evidence type="ECO:0000259" key="8">
    <source>
        <dbReference type="PROSITE" id="PS50835"/>
    </source>
</evidence>
<keyword evidence="2 6" id="KW-0472">Membrane</keyword>
<dbReference type="Proteomes" id="UP000515150">
    <property type="component" value="Chromosome 1"/>
</dbReference>
<feature type="signal peptide" evidence="7">
    <location>
        <begin position="1"/>
        <end position="19"/>
    </location>
</feature>
<dbReference type="SMART" id="SM00409">
    <property type="entry name" value="IG"/>
    <property type="match status" value="2"/>
</dbReference>
<dbReference type="RefSeq" id="XP_029007890.1">
    <property type="nucleotide sequence ID" value="XM_029152057.3"/>
</dbReference>
<feature type="chain" id="PRO_5028372427" evidence="7">
    <location>
        <begin position="20"/>
        <end position="521"/>
    </location>
</feature>
<organism evidence="9 10">
    <name type="scientific">Betta splendens</name>
    <name type="common">Siamese fighting fish</name>
    <dbReference type="NCBI Taxonomy" id="158456"/>
    <lineage>
        <taxon>Eukaryota</taxon>
        <taxon>Metazoa</taxon>
        <taxon>Chordata</taxon>
        <taxon>Craniata</taxon>
        <taxon>Vertebrata</taxon>
        <taxon>Euteleostomi</taxon>
        <taxon>Actinopterygii</taxon>
        <taxon>Neopterygii</taxon>
        <taxon>Teleostei</taxon>
        <taxon>Neoteleostei</taxon>
        <taxon>Acanthomorphata</taxon>
        <taxon>Anabantaria</taxon>
        <taxon>Anabantiformes</taxon>
        <taxon>Anabantoidei</taxon>
        <taxon>Osphronemidae</taxon>
        <taxon>Betta</taxon>
    </lineage>
</organism>
<dbReference type="PANTHER" id="PTHR11640:SF164">
    <property type="entry name" value="MAM DOMAIN-CONTAINING GLYCOSYLPHOSPHATIDYLINOSITOL ANCHOR PROTEIN 1"/>
    <property type="match status" value="1"/>
</dbReference>
<feature type="domain" description="Ig-like" evidence="8">
    <location>
        <begin position="122"/>
        <end position="210"/>
    </location>
</feature>
<dbReference type="InterPro" id="IPR036179">
    <property type="entry name" value="Ig-like_dom_sf"/>
</dbReference>
<dbReference type="InterPro" id="IPR013783">
    <property type="entry name" value="Ig-like_fold"/>
</dbReference>
<evidence type="ECO:0000256" key="3">
    <source>
        <dbReference type="ARBA" id="ARBA00023157"/>
    </source>
</evidence>
<reference evidence="10" key="1">
    <citation type="submission" date="2025-08" db="UniProtKB">
        <authorList>
            <consortium name="RefSeq"/>
        </authorList>
    </citation>
    <scope>IDENTIFICATION</scope>
</reference>
<dbReference type="CDD" id="cd00096">
    <property type="entry name" value="Ig"/>
    <property type="match status" value="1"/>
</dbReference>
<keyword evidence="10" id="KW-0675">Receptor</keyword>
<feature type="transmembrane region" description="Helical" evidence="6">
    <location>
        <begin position="417"/>
        <end position="444"/>
    </location>
</feature>
<dbReference type="GO" id="GO:0016301">
    <property type="term" value="F:kinase activity"/>
    <property type="evidence" value="ECO:0007669"/>
    <property type="project" value="UniProtKB-KW"/>
</dbReference>
<dbReference type="AlphaFoldDB" id="A0A6P7MNQ6"/>
<dbReference type="GeneID" id="114856248"/>
<keyword evidence="10" id="KW-0808">Transferase</keyword>
<gene>
    <name evidence="10" type="primary">si:dkey-93h22.7</name>
</gene>
<dbReference type="PROSITE" id="PS50835">
    <property type="entry name" value="IG_LIKE"/>
    <property type="match status" value="2"/>
</dbReference>
<name>A0A6P7MNQ6_BETSP</name>
<dbReference type="InterPro" id="IPR051275">
    <property type="entry name" value="Cell_adhesion_signaling"/>
</dbReference>
<dbReference type="OrthoDB" id="9947088at2759"/>
<evidence type="ECO:0000256" key="2">
    <source>
        <dbReference type="ARBA" id="ARBA00023136"/>
    </source>
</evidence>
<keyword evidence="9" id="KW-1185">Reference proteome</keyword>